<proteinExistence type="predicted"/>
<evidence type="ECO:0000313" key="4">
    <source>
        <dbReference type="Proteomes" id="UP000293162"/>
    </source>
</evidence>
<reference evidence="3 4" key="1">
    <citation type="submission" date="2019-02" db="EMBL/GenBank/DDBJ databases">
        <title>Bacterial novel species Emticicia sp. 17J42-9 isolated from soil.</title>
        <authorList>
            <person name="Jung H.-Y."/>
        </authorList>
    </citation>
    <scope>NUCLEOTIDE SEQUENCE [LARGE SCALE GENOMIC DNA]</scope>
    <source>
        <strain evidence="3 4">17J42-9</strain>
    </source>
</reference>
<dbReference type="Pfam" id="PF18962">
    <property type="entry name" value="Por_Secre_tail"/>
    <property type="match status" value="1"/>
</dbReference>
<feature type="domain" description="Secretion system C-terminal sorting" evidence="2">
    <location>
        <begin position="341"/>
        <end position="416"/>
    </location>
</feature>
<accession>A0A4Q5LT70</accession>
<dbReference type="InterPro" id="IPR026444">
    <property type="entry name" value="Secre_tail"/>
</dbReference>
<protein>
    <submittedName>
        <fullName evidence="3">T9SS type A sorting domain-containing protein</fullName>
    </submittedName>
</protein>
<dbReference type="RefSeq" id="WP_130024074.1">
    <property type="nucleotide sequence ID" value="NZ_SEWF01000074.1"/>
</dbReference>
<feature type="signal peptide" evidence="1">
    <location>
        <begin position="1"/>
        <end position="19"/>
    </location>
</feature>
<comment type="caution">
    <text evidence="3">The sequence shown here is derived from an EMBL/GenBank/DDBJ whole genome shotgun (WGS) entry which is preliminary data.</text>
</comment>
<feature type="chain" id="PRO_5020366539" evidence="1">
    <location>
        <begin position="20"/>
        <end position="419"/>
    </location>
</feature>
<evidence type="ECO:0000256" key="1">
    <source>
        <dbReference type="SAM" id="SignalP"/>
    </source>
</evidence>
<name>A0A4Q5LT70_9BACT</name>
<dbReference type="SUPFAM" id="SSF55486">
    <property type="entry name" value="Metalloproteases ('zincins'), catalytic domain"/>
    <property type="match status" value="1"/>
</dbReference>
<gene>
    <name evidence="3" type="ORF">EWM59_25565</name>
</gene>
<dbReference type="GO" id="GO:0008237">
    <property type="term" value="F:metallopeptidase activity"/>
    <property type="evidence" value="ECO:0007669"/>
    <property type="project" value="InterPro"/>
</dbReference>
<sequence>MRFLGKIFLLLLTYQTVFAQEESMPAEPVICYYTEEDSFTEILPDKEILSNARVLSTSTIQVSYIDFPAAAKTAFEKAMSIWSKYLYSSQPIKIKATWVALSAGILAVTGSTRIYKNFQNAPYQNVWYPASLAEAISGKDLNNGDFEIEMKINSSINWYFGTDSKSQAGKFDLITVVMHEIAHGLGFSSSMKLVNNNSQGQYGQSGSNYIYDMFLQNVGKIKLTNNGIFGNPSTDLKAALTGNALYFGLRNSKYANFLPKLYAPVSFNEGSSISHFDESFYPQGNPNSLMSPNVRSAEVNQQPGDLLLRCLQDMGWQIVGIEGNTITSNEYVVEPVLGAIIFPNPVSDVVKVAFPLRNQGRDVSIELFDMKGQALQRIESQSITSETIPLDLSHLPDGVYLLKVIDGSQIITKKLVKSP</sequence>
<keyword evidence="1" id="KW-0732">Signal</keyword>
<organism evidence="3 4">
    <name type="scientific">Emticicia agri</name>
    <dbReference type="NCBI Taxonomy" id="2492393"/>
    <lineage>
        <taxon>Bacteria</taxon>
        <taxon>Pseudomonadati</taxon>
        <taxon>Bacteroidota</taxon>
        <taxon>Cytophagia</taxon>
        <taxon>Cytophagales</taxon>
        <taxon>Leadbetterellaceae</taxon>
        <taxon>Emticicia</taxon>
    </lineage>
</organism>
<dbReference type="Gene3D" id="3.40.390.10">
    <property type="entry name" value="Collagenase (Catalytic Domain)"/>
    <property type="match status" value="1"/>
</dbReference>
<evidence type="ECO:0000259" key="2">
    <source>
        <dbReference type="Pfam" id="PF18962"/>
    </source>
</evidence>
<dbReference type="InterPro" id="IPR024079">
    <property type="entry name" value="MetalloPept_cat_dom_sf"/>
</dbReference>
<dbReference type="AlphaFoldDB" id="A0A4Q5LT70"/>
<dbReference type="EMBL" id="SEWF01000074">
    <property type="protein sequence ID" value="RYU92742.1"/>
    <property type="molecule type" value="Genomic_DNA"/>
</dbReference>
<dbReference type="OrthoDB" id="614750at2"/>
<dbReference type="NCBIfam" id="TIGR04183">
    <property type="entry name" value="Por_Secre_tail"/>
    <property type="match status" value="1"/>
</dbReference>
<evidence type="ECO:0000313" key="3">
    <source>
        <dbReference type="EMBL" id="RYU92742.1"/>
    </source>
</evidence>
<dbReference type="Proteomes" id="UP000293162">
    <property type="component" value="Unassembled WGS sequence"/>
</dbReference>
<keyword evidence="4" id="KW-1185">Reference proteome</keyword>